<dbReference type="EMBL" id="SWJQ01000145">
    <property type="protein sequence ID" value="TRZ20586.1"/>
    <property type="molecule type" value="Genomic_DNA"/>
</dbReference>
<gene>
    <name evidence="2" type="ORF">HGM15179_006553</name>
</gene>
<evidence type="ECO:0000256" key="1">
    <source>
        <dbReference type="SAM" id="SignalP"/>
    </source>
</evidence>
<accession>A0A8K1GKF2</accession>
<protein>
    <submittedName>
        <fullName evidence="2">Uncharacterized protein</fullName>
    </submittedName>
</protein>
<keyword evidence="1" id="KW-0732">Signal</keyword>
<feature type="chain" id="PRO_5035469614" evidence="1">
    <location>
        <begin position="27"/>
        <end position="208"/>
    </location>
</feature>
<reference evidence="2" key="1">
    <citation type="submission" date="2019-04" db="EMBL/GenBank/DDBJ databases">
        <title>Genome assembly of Zosterops borbonicus 15179.</title>
        <authorList>
            <person name="Leroy T."/>
            <person name="Anselmetti Y."/>
            <person name="Tilak M.-K."/>
            <person name="Nabholz B."/>
        </authorList>
    </citation>
    <scope>NUCLEOTIDE SEQUENCE</scope>
    <source>
        <strain evidence="2">HGM_15179</strain>
        <tissue evidence="2">Muscle</tissue>
    </source>
</reference>
<proteinExistence type="predicted"/>
<evidence type="ECO:0000313" key="3">
    <source>
        <dbReference type="Proteomes" id="UP000796761"/>
    </source>
</evidence>
<organism evidence="2 3">
    <name type="scientific">Zosterops borbonicus</name>
    <dbReference type="NCBI Taxonomy" id="364589"/>
    <lineage>
        <taxon>Eukaryota</taxon>
        <taxon>Metazoa</taxon>
        <taxon>Chordata</taxon>
        <taxon>Craniata</taxon>
        <taxon>Vertebrata</taxon>
        <taxon>Euteleostomi</taxon>
        <taxon>Archelosauria</taxon>
        <taxon>Archosauria</taxon>
        <taxon>Dinosauria</taxon>
        <taxon>Saurischia</taxon>
        <taxon>Theropoda</taxon>
        <taxon>Coelurosauria</taxon>
        <taxon>Aves</taxon>
        <taxon>Neognathae</taxon>
        <taxon>Neoaves</taxon>
        <taxon>Telluraves</taxon>
        <taxon>Australaves</taxon>
        <taxon>Passeriformes</taxon>
        <taxon>Sylvioidea</taxon>
        <taxon>Zosteropidae</taxon>
        <taxon>Zosterops</taxon>
    </lineage>
</organism>
<feature type="signal peptide" evidence="1">
    <location>
        <begin position="1"/>
        <end position="26"/>
    </location>
</feature>
<sequence>MHASRTPVKYFTISLFLYKWYVVVLTHQQSRSLSQSSSDKGAQTATAIWQACDLETASFQPGPGGTATRHIWEMQTAEKLLKNCIFTAWRSPEVPCRDNIYTEDNLSAPRVKMLRRKRIAPSQLPYWSAWPILAPTPYTEILLDGTSNVLGSFQLFSGAVLCDIASSMFIDLAREVELLDNHGVNSYRKLADERVLQRLKSSSKERKE</sequence>
<keyword evidence="3" id="KW-1185">Reference proteome</keyword>
<dbReference type="AlphaFoldDB" id="A0A8K1GKF2"/>
<comment type="caution">
    <text evidence="2">The sequence shown here is derived from an EMBL/GenBank/DDBJ whole genome shotgun (WGS) entry which is preliminary data.</text>
</comment>
<name>A0A8K1GKF2_9PASS</name>
<dbReference type="Proteomes" id="UP000796761">
    <property type="component" value="Unassembled WGS sequence"/>
</dbReference>
<evidence type="ECO:0000313" key="2">
    <source>
        <dbReference type="EMBL" id="TRZ20586.1"/>
    </source>
</evidence>